<proteinExistence type="predicted"/>
<organism evidence="2 3">
    <name type="scientific">Aquimarina intermedia</name>
    <dbReference type="NCBI Taxonomy" id="350814"/>
    <lineage>
        <taxon>Bacteria</taxon>
        <taxon>Pseudomonadati</taxon>
        <taxon>Bacteroidota</taxon>
        <taxon>Flavobacteriia</taxon>
        <taxon>Flavobacteriales</taxon>
        <taxon>Flavobacteriaceae</taxon>
        <taxon>Aquimarina</taxon>
    </lineage>
</organism>
<evidence type="ECO:0000313" key="2">
    <source>
        <dbReference type="EMBL" id="TYP71439.1"/>
    </source>
</evidence>
<dbReference type="InterPro" id="IPR001707">
    <property type="entry name" value="Cmp_AcTrfase"/>
</dbReference>
<dbReference type="Proteomes" id="UP000324376">
    <property type="component" value="Unassembled WGS sequence"/>
</dbReference>
<feature type="active site" description="Proton acceptor" evidence="1">
    <location>
        <position position="189"/>
    </location>
</feature>
<dbReference type="PIRSF" id="PIRSF000440">
    <property type="entry name" value="CAT"/>
    <property type="match status" value="1"/>
</dbReference>
<keyword evidence="3" id="KW-1185">Reference proteome</keyword>
<dbReference type="OrthoDB" id="9801766at2"/>
<gene>
    <name evidence="2" type="ORF">BD809_10921</name>
</gene>
<name>A0A5S5BWT4_9FLAO</name>
<sequence length="216" mass="25520">MKRTRLHIEQWNRKEHYQFFSSFDEPFFGIVTEVDFTKGYHIAKEMNTSHFLYYLYCSLKAANTIDEFRYRLEDDAVYVYDQIHASPTIGREDHSFGFSFVPFHDDFEVFEATAKKEIALVQDSEGLRFNEDAKRLDTIHYSSIPWYTFSGLTHARNYSHTDSVPKISFGKYKKDGDRVLLPVAIYVHHGLMDGYHIGLYLEKFQLLLDKYKYTGI</sequence>
<dbReference type="AlphaFoldDB" id="A0A5S5BWT4"/>
<dbReference type="EMBL" id="VNHU01000009">
    <property type="protein sequence ID" value="TYP71439.1"/>
    <property type="molecule type" value="Genomic_DNA"/>
</dbReference>
<evidence type="ECO:0000313" key="3">
    <source>
        <dbReference type="Proteomes" id="UP000324376"/>
    </source>
</evidence>
<comment type="caution">
    <text evidence="2">The sequence shown here is derived from an EMBL/GenBank/DDBJ whole genome shotgun (WGS) entry which is preliminary data.</text>
</comment>
<dbReference type="RefSeq" id="WP_148783335.1">
    <property type="nucleotide sequence ID" value="NZ_VNHU01000009.1"/>
</dbReference>
<dbReference type="PANTHER" id="PTHR38474">
    <property type="entry name" value="SLR0299 PROTEIN"/>
    <property type="match status" value="1"/>
</dbReference>
<keyword evidence="2" id="KW-0808">Transferase</keyword>
<protein>
    <submittedName>
        <fullName evidence="2">Chloramphenicol O-acetyltransferase type A</fullName>
    </submittedName>
</protein>
<dbReference type="SUPFAM" id="SSF52777">
    <property type="entry name" value="CoA-dependent acyltransferases"/>
    <property type="match status" value="1"/>
</dbReference>
<accession>A0A5S5BWT4</accession>
<dbReference type="Gene3D" id="3.30.559.10">
    <property type="entry name" value="Chloramphenicol acetyltransferase-like domain"/>
    <property type="match status" value="1"/>
</dbReference>
<reference evidence="2 3" key="1">
    <citation type="submission" date="2019-07" db="EMBL/GenBank/DDBJ databases">
        <title>Genomic Encyclopedia of Archaeal and Bacterial Type Strains, Phase II (KMG-II): from individual species to whole genera.</title>
        <authorList>
            <person name="Goeker M."/>
        </authorList>
    </citation>
    <scope>NUCLEOTIDE SEQUENCE [LARGE SCALE GENOMIC DNA]</scope>
    <source>
        <strain evidence="2 3">DSM 17527</strain>
    </source>
</reference>
<dbReference type="SMART" id="SM01059">
    <property type="entry name" value="CAT"/>
    <property type="match status" value="1"/>
</dbReference>
<dbReference type="PANTHER" id="PTHR38474:SF1">
    <property type="entry name" value="SLR0299 PROTEIN"/>
    <property type="match status" value="1"/>
</dbReference>
<dbReference type="Pfam" id="PF00302">
    <property type="entry name" value="CAT"/>
    <property type="match status" value="1"/>
</dbReference>
<dbReference type="GO" id="GO:0008811">
    <property type="term" value="F:chloramphenicol O-acetyltransferase activity"/>
    <property type="evidence" value="ECO:0007669"/>
    <property type="project" value="InterPro"/>
</dbReference>
<evidence type="ECO:0000256" key="1">
    <source>
        <dbReference type="PIRSR" id="PIRSR000440-1"/>
    </source>
</evidence>
<dbReference type="InterPro" id="IPR023213">
    <property type="entry name" value="CAT-like_dom_sf"/>
</dbReference>